<keyword evidence="9 12" id="KW-0804">Transcription</keyword>
<accession>A0A2T3B118</accession>
<evidence type="ECO:0000256" key="4">
    <source>
        <dbReference type="ARBA" id="ARBA00022679"/>
    </source>
</evidence>
<dbReference type="GO" id="GO:0032549">
    <property type="term" value="F:ribonucleoside binding"/>
    <property type="evidence" value="ECO:0007669"/>
    <property type="project" value="InterPro"/>
</dbReference>
<dbReference type="InterPro" id="IPR007645">
    <property type="entry name" value="RNA_pol_Rpb2_3"/>
</dbReference>
<evidence type="ECO:0000256" key="8">
    <source>
        <dbReference type="ARBA" id="ARBA00022833"/>
    </source>
</evidence>
<dbReference type="InterPro" id="IPR037034">
    <property type="entry name" value="RNA_pol_Rpb2_2_sf"/>
</dbReference>
<evidence type="ECO:0000313" key="19">
    <source>
        <dbReference type="EMBL" id="PSS17073.1"/>
    </source>
</evidence>
<gene>
    <name evidence="19" type="ORF">M430DRAFT_141813</name>
</gene>
<evidence type="ECO:0000259" key="16">
    <source>
        <dbReference type="Pfam" id="PF04563"/>
    </source>
</evidence>
<feature type="domain" description="RNA polymerase Rpb2" evidence="17">
    <location>
        <begin position="495"/>
        <end position="560"/>
    </location>
</feature>
<dbReference type="Gene3D" id="3.90.1070.20">
    <property type="match status" value="1"/>
</dbReference>
<dbReference type="CDD" id="cd00653">
    <property type="entry name" value="RNA_pol_B_RPB2"/>
    <property type="match status" value="1"/>
</dbReference>
<dbReference type="InterPro" id="IPR007121">
    <property type="entry name" value="RNA_pol_bsu_CS"/>
</dbReference>
<evidence type="ECO:0000259" key="17">
    <source>
        <dbReference type="Pfam" id="PF04565"/>
    </source>
</evidence>
<dbReference type="GO" id="GO:0003677">
    <property type="term" value="F:DNA binding"/>
    <property type="evidence" value="ECO:0007669"/>
    <property type="project" value="InterPro"/>
</dbReference>
<comment type="subcellular location">
    <subcellularLocation>
        <location evidence="1">Nucleus</location>
    </subcellularLocation>
</comment>
<keyword evidence="10" id="KW-0539">Nucleus</keyword>
<comment type="similarity">
    <text evidence="2 11">Belongs to the RNA polymerase beta chain family.</text>
</comment>
<evidence type="ECO:0000256" key="12">
    <source>
        <dbReference type="RuleBase" id="RU363031"/>
    </source>
</evidence>
<dbReference type="InterPro" id="IPR015712">
    <property type="entry name" value="DNA-dir_RNA_pol_su2"/>
</dbReference>
<evidence type="ECO:0000256" key="9">
    <source>
        <dbReference type="ARBA" id="ARBA00023163"/>
    </source>
</evidence>
<dbReference type="EMBL" id="KZ679012">
    <property type="protein sequence ID" value="PSS17073.1"/>
    <property type="molecule type" value="Genomic_DNA"/>
</dbReference>
<dbReference type="OrthoDB" id="10248617at2759"/>
<dbReference type="GO" id="GO:0000428">
    <property type="term" value="C:DNA-directed RNA polymerase complex"/>
    <property type="evidence" value="ECO:0007669"/>
    <property type="project" value="UniProtKB-KW"/>
</dbReference>
<dbReference type="AlphaFoldDB" id="A0A2T3B118"/>
<dbReference type="Gene3D" id="2.40.270.10">
    <property type="entry name" value="DNA-directed RNA polymerase, subunit 2, domain 6"/>
    <property type="match status" value="1"/>
</dbReference>
<dbReference type="InterPro" id="IPR009674">
    <property type="entry name" value="Rpa2_dom_4"/>
</dbReference>
<evidence type="ECO:0000256" key="5">
    <source>
        <dbReference type="ARBA" id="ARBA00022695"/>
    </source>
</evidence>
<dbReference type="GO" id="GO:0005634">
    <property type="term" value="C:nucleus"/>
    <property type="evidence" value="ECO:0007669"/>
    <property type="project" value="UniProtKB-SubCell"/>
</dbReference>
<evidence type="ECO:0000256" key="11">
    <source>
        <dbReference type="RuleBase" id="RU000434"/>
    </source>
</evidence>
<feature type="domain" description="DNA-directed RNA polymerase I subunit RPA2" evidence="18">
    <location>
        <begin position="600"/>
        <end position="657"/>
    </location>
</feature>
<keyword evidence="3 12" id="KW-0240">DNA-directed RNA polymerase</keyword>
<dbReference type="GO" id="GO:0003899">
    <property type="term" value="F:DNA-directed RNA polymerase activity"/>
    <property type="evidence" value="ECO:0007669"/>
    <property type="project" value="UniProtKB-EC"/>
</dbReference>
<dbReference type="FunFam" id="3.90.1110.10:FF:000007">
    <property type="entry name" value="DNA-directed RNA polymerase subunit beta"/>
    <property type="match status" value="1"/>
</dbReference>
<dbReference type="InterPro" id="IPR037033">
    <property type="entry name" value="DNA-dir_RNAP_su2_hyb_sf"/>
</dbReference>
<evidence type="ECO:0000256" key="1">
    <source>
        <dbReference type="ARBA" id="ARBA00004123"/>
    </source>
</evidence>
<dbReference type="RefSeq" id="XP_024720581.1">
    <property type="nucleotide sequence ID" value="XM_024862730.1"/>
</dbReference>
<feature type="domain" description="RNA polymerase beta subunit protrusion" evidence="16">
    <location>
        <begin position="46"/>
        <end position="435"/>
    </location>
</feature>
<dbReference type="EC" id="2.7.7.6" evidence="12"/>
<dbReference type="Proteomes" id="UP000241818">
    <property type="component" value="Unassembled WGS sequence"/>
</dbReference>
<dbReference type="FunCoup" id="A0A2T3B118">
    <property type="interactions" value="910"/>
</dbReference>
<evidence type="ECO:0000259" key="15">
    <source>
        <dbReference type="Pfam" id="PF04561"/>
    </source>
</evidence>
<dbReference type="InterPro" id="IPR014724">
    <property type="entry name" value="RNA_pol_RPB2_OB-fold"/>
</dbReference>
<protein>
    <recommendedName>
        <fullName evidence="12">DNA-directed RNA polymerase subunit beta</fullName>
        <ecNumber evidence="12">2.7.7.6</ecNumber>
    </recommendedName>
</protein>
<keyword evidence="6" id="KW-0479">Metal-binding</keyword>
<feature type="domain" description="DNA-directed RNA polymerase subunit 2 hybrid-binding" evidence="13">
    <location>
        <begin position="707"/>
        <end position="1089"/>
    </location>
</feature>
<keyword evidence="20" id="KW-1185">Reference proteome</keyword>
<evidence type="ECO:0000259" key="13">
    <source>
        <dbReference type="Pfam" id="PF00562"/>
    </source>
</evidence>
<keyword evidence="5 12" id="KW-0548">Nucleotidyltransferase</keyword>
<evidence type="ECO:0000256" key="6">
    <source>
        <dbReference type="ARBA" id="ARBA00022723"/>
    </source>
</evidence>
<sequence>MAPSYKVKTPPPTSTSWNHEFDTLRREDLFRHPPEDHTAYPALKEAVAPHVESFNAVFEEHGLINKALKDIGTISFLDGDARAPTEGKNKLDIRIKQVYLGKSMLPDTNKKTFRNREVLPSECRERHVTYRGLLTAKFEYRINDGDPYEFTRDLGKFPLMLMSNKCHLEKDSPAQLVRHKEESEELGGYFIVNGIEKLIRLLIVNRRNFPMAIVRSSFLNRGTGYTKYGVLIRSVRPDQTSHTNVLHYINDGSMTVQVAWRKRIYLVPVVMIMKALVETNDREIYEGLAGLAGTKSGENSYLSERVELLLRKYKEVHGLYSKSQNRSYLGEKFRYVLNLPDTMSDYEAGTVFLRKMVLVHLGNVNVTEAQDKDKFNMLLFMIKKLYALVSGECAADNPDAASNQEILLGGFLYGMLVKERLEDYVGVQLRKAVRQWVMKSPENKFTSPEFSREFPTKICLRTNANLGGALEYFMSTGNLVSPSGLDLQQTSGFTVVAEKINFLRFLAHFRMVHRGSFFAQMKTTTVRKLLPESWGFLCPVHTPDGGPCGLLNHLAHKCKVLTHSVDVSAIPELVAGMGVAKHGSGSINESVVVQLDGRVLGWCTPKQAQRIADTLRYWKVEGSHKVPKELEIGHFPISRGGQFPGIYMASTPARMIRPVKYLPLGMEDFVGPLEQPYMSIAVTEPEIVSGESTHVEFDPTNILSILANMTPFSDFNQSPRNMYQCQMGKQSMGTPGTALSYRTDNKAYRLQTGQTPIARAALHNTYGFDNFPNGTNAVVAVISYTSYDMDDAMIINKTSHERGFGNGCITKVKVYDLAEGHKKSGQQALSNKNVRKLFGFAPGGLVKAAWKKDIDQDGLPFIGRRVQEGDIICAWHTVRPDYTGTKLVNRDGETHFYKYKDKEPAYIEEVRIIGSDHGTAPMQAISVKFRVARRPVIGDKFSSRHGQKGVLSQLWPSENMPFSESGIQPDVIINPHAFPSRMTIGMFVESLAGKAGALHGLAQDSTPFKFDEEHTAGDYFGEQLKNAGYNYHGNEPMYSGITGEELFADIFIGVVYYQRLRHMVNDKFQVRTTGPISNLTGQPVQGRKRGGGIRVGEMERDSLLAHGTAFLLQDRLFNCSDYKKTWICKDCGSFLSIQPTVAAFASRRKGSGIVRCRRCAHRPGEWTGDEPEFADQCQVWEDAQGNQYIGGENTTVVAVPSVLKYLDAELAAMGIRLKYNVSRVGEPVVVKGKKGWQRRM</sequence>
<dbReference type="Gene3D" id="3.90.1800.10">
    <property type="entry name" value="RNA polymerase alpha subunit dimerisation domain"/>
    <property type="match status" value="1"/>
</dbReference>
<comment type="function">
    <text evidence="12">DNA-dependent RNA polymerase catalyzes the transcription of DNA into RNA using the four ribonucleoside triphosphates as substrates.</text>
</comment>
<dbReference type="InterPro" id="IPR007644">
    <property type="entry name" value="RNA_pol_bsu_protrusion"/>
</dbReference>
<dbReference type="Pfam" id="PF04560">
    <property type="entry name" value="RNA_pol_Rpb2_7"/>
    <property type="match status" value="1"/>
</dbReference>
<keyword evidence="8" id="KW-0862">Zinc</keyword>
<dbReference type="FunFam" id="3.90.1100.10:FF:000008">
    <property type="entry name" value="DNA-directed RNA polymerase subunit beta"/>
    <property type="match status" value="1"/>
</dbReference>
<keyword evidence="4 12" id="KW-0808">Transferase</keyword>
<dbReference type="Pfam" id="PF04563">
    <property type="entry name" value="RNA_pol_Rpb2_1"/>
    <property type="match status" value="1"/>
</dbReference>
<feature type="domain" description="RNA polymerase Rpb2" evidence="15">
    <location>
        <begin position="221"/>
        <end position="406"/>
    </location>
</feature>
<dbReference type="Pfam" id="PF04565">
    <property type="entry name" value="RNA_pol_Rpb2_3"/>
    <property type="match status" value="1"/>
</dbReference>
<dbReference type="Pfam" id="PF04561">
    <property type="entry name" value="RNA_pol_Rpb2_2"/>
    <property type="match status" value="1"/>
</dbReference>
<evidence type="ECO:0000313" key="20">
    <source>
        <dbReference type="Proteomes" id="UP000241818"/>
    </source>
</evidence>
<evidence type="ECO:0000256" key="2">
    <source>
        <dbReference type="ARBA" id="ARBA00006835"/>
    </source>
</evidence>
<evidence type="ECO:0000256" key="7">
    <source>
        <dbReference type="ARBA" id="ARBA00022771"/>
    </source>
</evidence>
<dbReference type="GeneID" id="36570811"/>
<evidence type="ECO:0000256" key="10">
    <source>
        <dbReference type="ARBA" id="ARBA00023242"/>
    </source>
</evidence>
<dbReference type="Gene3D" id="3.90.1110.10">
    <property type="entry name" value="RNA polymerase Rpb2, domain 2"/>
    <property type="match status" value="1"/>
</dbReference>
<feature type="domain" description="RNA polymerase Rpb2" evidence="14">
    <location>
        <begin position="1091"/>
        <end position="1155"/>
    </location>
</feature>
<comment type="catalytic activity">
    <reaction evidence="12">
        <text>RNA(n) + a ribonucleoside 5'-triphosphate = RNA(n+1) + diphosphate</text>
        <dbReference type="Rhea" id="RHEA:21248"/>
        <dbReference type="Rhea" id="RHEA-COMP:14527"/>
        <dbReference type="Rhea" id="RHEA-COMP:17342"/>
        <dbReference type="ChEBI" id="CHEBI:33019"/>
        <dbReference type="ChEBI" id="CHEBI:61557"/>
        <dbReference type="ChEBI" id="CHEBI:140395"/>
        <dbReference type="EC" id="2.7.7.6"/>
    </reaction>
</comment>
<dbReference type="Pfam" id="PF00562">
    <property type="entry name" value="RNA_pol_Rpb2_6"/>
    <property type="match status" value="1"/>
</dbReference>
<dbReference type="InterPro" id="IPR007642">
    <property type="entry name" value="RNA_pol_Rpb2_2"/>
</dbReference>
<dbReference type="InParanoid" id="A0A2T3B118"/>
<name>A0A2T3B118_AMORE</name>
<evidence type="ECO:0000259" key="18">
    <source>
        <dbReference type="Pfam" id="PF06883"/>
    </source>
</evidence>
<dbReference type="GO" id="GO:0008270">
    <property type="term" value="F:zinc ion binding"/>
    <property type="evidence" value="ECO:0007669"/>
    <property type="project" value="UniProtKB-KW"/>
</dbReference>
<reference evidence="19 20" key="1">
    <citation type="journal article" date="2018" name="New Phytol.">
        <title>Comparative genomics and transcriptomics depict ericoid mycorrhizal fungi as versatile saprotrophs and plant mutualists.</title>
        <authorList>
            <person name="Martino E."/>
            <person name="Morin E."/>
            <person name="Grelet G.A."/>
            <person name="Kuo A."/>
            <person name="Kohler A."/>
            <person name="Daghino S."/>
            <person name="Barry K.W."/>
            <person name="Cichocki N."/>
            <person name="Clum A."/>
            <person name="Dockter R.B."/>
            <person name="Hainaut M."/>
            <person name="Kuo R.C."/>
            <person name="LaButti K."/>
            <person name="Lindahl B.D."/>
            <person name="Lindquist E.A."/>
            <person name="Lipzen A."/>
            <person name="Khouja H.R."/>
            <person name="Magnuson J."/>
            <person name="Murat C."/>
            <person name="Ohm R.A."/>
            <person name="Singer S.W."/>
            <person name="Spatafora J.W."/>
            <person name="Wang M."/>
            <person name="Veneault-Fourrey C."/>
            <person name="Henrissat B."/>
            <person name="Grigoriev I.V."/>
            <person name="Martin F.M."/>
            <person name="Perotto S."/>
        </authorList>
    </citation>
    <scope>NUCLEOTIDE SEQUENCE [LARGE SCALE GENOMIC DNA]</scope>
    <source>
        <strain evidence="19 20">ATCC 22711</strain>
    </source>
</reference>
<evidence type="ECO:0000259" key="14">
    <source>
        <dbReference type="Pfam" id="PF04560"/>
    </source>
</evidence>
<dbReference type="Gene3D" id="3.90.1100.10">
    <property type="match status" value="1"/>
</dbReference>
<keyword evidence="7" id="KW-0863">Zinc-finger</keyword>
<dbReference type="InterPro" id="IPR007641">
    <property type="entry name" value="RNA_pol_Rpb2_7"/>
</dbReference>
<organism evidence="19 20">
    <name type="scientific">Amorphotheca resinae ATCC 22711</name>
    <dbReference type="NCBI Taxonomy" id="857342"/>
    <lineage>
        <taxon>Eukaryota</taxon>
        <taxon>Fungi</taxon>
        <taxon>Dikarya</taxon>
        <taxon>Ascomycota</taxon>
        <taxon>Pezizomycotina</taxon>
        <taxon>Leotiomycetes</taxon>
        <taxon>Helotiales</taxon>
        <taxon>Amorphothecaceae</taxon>
        <taxon>Amorphotheca</taxon>
    </lineage>
</organism>
<dbReference type="SUPFAM" id="SSF64484">
    <property type="entry name" value="beta and beta-prime subunits of DNA dependent RNA-polymerase"/>
    <property type="match status" value="1"/>
</dbReference>
<proteinExistence type="inferred from homology"/>
<dbReference type="FunFam" id="3.90.1070.20:FF:000003">
    <property type="entry name" value="DNA-directed RNA polymerase subunit beta"/>
    <property type="match status" value="1"/>
</dbReference>
<evidence type="ECO:0000256" key="3">
    <source>
        <dbReference type="ARBA" id="ARBA00022478"/>
    </source>
</evidence>
<dbReference type="Pfam" id="PF06883">
    <property type="entry name" value="RNA_pol_Rpa2_4"/>
    <property type="match status" value="1"/>
</dbReference>
<dbReference type="PANTHER" id="PTHR20856">
    <property type="entry name" value="DNA-DIRECTED RNA POLYMERASE I SUBUNIT 2"/>
    <property type="match status" value="1"/>
</dbReference>
<dbReference type="FunFam" id="2.40.270.10:FF:000011">
    <property type="entry name" value="DNA-directed RNA polymerase subunit beta"/>
    <property type="match status" value="1"/>
</dbReference>
<dbReference type="PROSITE" id="PS01166">
    <property type="entry name" value="RNA_POL_BETA"/>
    <property type="match status" value="1"/>
</dbReference>
<dbReference type="GO" id="GO:0006351">
    <property type="term" value="P:DNA-templated transcription"/>
    <property type="evidence" value="ECO:0007669"/>
    <property type="project" value="InterPro"/>
</dbReference>
<dbReference type="Gene3D" id="2.40.50.150">
    <property type="match status" value="1"/>
</dbReference>
<dbReference type="STRING" id="857342.A0A2T3B118"/>
<dbReference type="InterPro" id="IPR007120">
    <property type="entry name" value="DNA-dir_RNAP_su2_dom"/>
</dbReference>